<dbReference type="PANTHER" id="PTHR39569:SF1">
    <property type="entry name" value="INORGANIC TRIPHOSPHATASE"/>
    <property type="match status" value="1"/>
</dbReference>
<protein>
    <recommendedName>
        <fullName evidence="6">Inorganic triphosphatase</fullName>
    </recommendedName>
</protein>
<keyword evidence="5" id="KW-1185">Reference proteome</keyword>
<dbReference type="CDD" id="cd07756">
    <property type="entry name" value="CYTH-like_Pase_CHAD"/>
    <property type="match status" value="1"/>
</dbReference>
<dbReference type="Pfam" id="PF01928">
    <property type="entry name" value="CYTH"/>
    <property type="match status" value="1"/>
</dbReference>
<dbReference type="SUPFAM" id="SSF55154">
    <property type="entry name" value="CYTH-like phosphatases"/>
    <property type="match status" value="1"/>
</dbReference>
<organism evidence="4 5">
    <name type="scientific">Aestuariivirga litoralis</name>
    <dbReference type="NCBI Taxonomy" id="2650924"/>
    <lineage>
        <taxon>Bacteria</taxon>
        <taxon>Pseudomonadati</taxon>
        <taxon>Pseudomonadota</taxon>
        <taxon>Alphaproteobacteria</taxon>
        <taxon>Hyphomicrobiales</taxon>
        <taxon>Aestuariivirgaceae</taxon>
        <taxon>Aestuariivirga</taxon>
    </lineage>
</organism>
<dbReference type="GO" id="GO:0046872">
    <property type="term" value="F:metal ion binding"/>
    <property type="evidence" value="ECO:0007669"/>
    <property type="project" value="TreeGrafter"/>
</dbReference>
<evidence type="ECO:0000313" key="4">
    <source>
        <dbReference type="EMBL" id="PZF75360.1"/>
    </source>
</evidence>
<reference evidence="5" key="1">
    <citation type="submission" date="2018-06" db="EMBL/GenBank/DDBJ databases">
        <title>Aestuariibacter litoralis strain KCTC 52945T.</title>
        <authorList>
            <person name="Li X."/>
            <person name="Salam N."/>
            <person name="Li J.-L."/>
            <person name="Chen Y.-M."/>
            <person name="Yang Z.-W."/>
            <person name="Zhang L.-Y."/>
            <person name="Han M.-X."/>
            <person name="Xiao M."/>
            <person name="Li W.-J."/>
        </authorList>
    </citation>
    <scope>NUCLEOTIDE SEQUENCE [LARGE SCALE GENOMIC DNA]</scope>
    <source>
        <strain evidence="5">KCTC 52945</strain>
    </source>
</reference>
<comment type="caution">
    <text evidence="4">The sequence shown here is derived from an EMBL/GenBank/DDBJ whole genome shotgun (WGS) entry which is preliminary data.</text>
</comment>
<dbReference type="Gene3D" id="1.40.20.10">
    <property type="entry name" value="CHAD domain"/>
    <property type="match status" value="1"/>
</dbReference>
<evidence type="ECO:0000259" key="3">
    <source>
        <dbReference type="PROSITE" id="PS51708"/>
    </source>
</evidence>
<proteinExistence type="predicted"/>
<dbReference type="InterPro" id="IPR033469">
    <property type="entry name" value="CYTH-like_dom_sf"/>
</dbReference>
<dbReference type="PANTHER" id="PTHR39569">
    <property type="entry name" value="INORGANIC TRIPHOSPHATASE"/>
    <property type="match status" value="1"/>
</dbReference>
<feature type="domain" description="CHAD" evidence="3">
    <location>
        <begin position="260"/>
        <end position="547"/>
    </location>
</feature>
<feature type="compositionally biased region" description="Polar residues" evidence="1">
    <location>
        <begin position="12"/>
        <end position="26"/>
    </location>
</feature>
<feature type="region of interest" description="Disordered" evidence="1">
    <location>
        <begin position="1"/>
        <end position="45"/>
    </location>
</feature>
<evidence type="ECO:0000256" key="1">
    <source>
        <dbReference type="SAM" id="MobiDB-lite"/>
    </source>
</evidence>
<sequence length="553" mass="60529">MRLPIQFMDRATATQQEGTRQMSGETVGQAAPSPASPGDPPADQPTEIEIKFQADRAALERVLAARHLQGAAIAPERELLSTYFDTPGRELQRAGLTLRLRRKGRATPVLSVKWTNTGAGDLFIRGEVETRAPEGEPDIALFAPALRDRLKQIVGDRPLAPVFKTHVQRRTAVVRHGRSAFELALDDGVILANDQSRPVTEVEVELKSGHAQDLLGLGRALALDCGLSLAFEPKAGRGYRLADQAVARPHKARPLDIAPQASFEDVIAAVIGNCLSHFTANWAALRETDAPESVHQLRVALRRLRSALRILRKRISLPELEDIRARARDIASALGPARACDVFRHNALAGPFHDQPGRLAAAAPLLDAVEVARRDAYAAARRVIDDPATSLFVLDVQSVLLQRAWRTAPAPEDLGLLTAPARDVAAKLLDGLRKRVLKRGKHLPGMPDGERHDLRIALKNLRYAAEFFGPLFARDKAQRSFLRLVSDLQEDLGAHNDAATAEAFIQSLNLAADAPAQFAAGYVLGFYRHAMLAADTHLARKWKDFRRAGAFWA</sequence>
<dbReference type="PROSITE" id="PS51707">
    <property type="entry name" value="CYTH"/>
    <property type="match status" value="1"/>
</dbReference>
<dbReference type="Proteomes" id="UP000248795">
    <property type="component" value="Unassembled WGS sequence"/>
</dbReference>
<dbReference type="GO" id="GO:0050355">
    <property type="term" value="F:inorganic triphosphate phosphatase activity"/>
    <property type="evidence" value="ECO:0007669"/>
    <property type="project" value="InterPro"/>
</dbReference>
<dbReference type="SMART" id="SM00880">
    <property type="entry name" value="CHAD"/>
    <property type="match status" value="1"/>
</dbReference>
<feature type="compositionally biased region" description="Pro residues" evidence="1">
    <location>
        <begin position="34"/>
        <end position="43"/>
    </location>
</feature>
<dbReference type="EMBL" id="QKVK01000011">
    <property type="protein sequence ID" value="PZF75360.1"/>
    <property type="molecule type" value="Genomic_DNA"/>
</dbReference>
<dbReference type="Pfam" id="PF05235">
    <property type="entry name" value="CHAD"/>
    <property type="match status" value="1"/>
</dbReference>
<dbReference type="SMART" id="SM01118">
    <property type="entry name" value="CYTH"/>
    <property type="match status" value="1"/>
</dbReference>
<evidence type="ECO:0000313" key="5">
    <source>
        <dbReference type="Proteomes" id="UP000248795"/>
    </source>
</evidence>
<dbReference type="PROSITE" id="PS51708">
    <property type="entry name" value="CHAD"/>
    <property type="match status" value="1"/>
</dbReference>
<accession>A0A2W2AS98</accession>
<dbReference type="InterPro" id="IPR038186">
    <property type="entry name" value="CHAD_dom_sf"/>
</dbReference>
<evidence type="ECO:0000259" key="2">
    <source>
        <dbReference type="PROSITE" id="PS51707"/>
    </source>
</evidence>
<dbReference type="AlphaFoldDB" id="A0A2W2AS98"/>
<dbReference type="RefSeq" id="WP_111200066.1">
    <property type="nucleotide sequence ID" value="NZ_QKVK01000011.1"/>
</dbReference>
<name>A0A2W2AS98_9HYPH</name>
<feature type="domain" description="CYTH" evidence="2">
    <location>
        <begin position="45"/>
        <end position="245"/>
    </location>
</feature>
<dbReference type="InterPro" id="IPR039013">
    <property type="entry name" value="YgiF"/>
</dbReference>
<dbReference type="InterPro" id="IPR023577">
    <property type="entry name" value="CYTH_domain"/>
</dbReference>
<dbReference type="Gene3D" id="2.40.320.10">
    <property type="entry name" value="Hypothetical Protein Pfu-838710-001"/>
    <property type="match status" value="1"/>
</dbReference>
<gene>
    <name evidence="4" type="ORF">DK847_18700</name>
</gene>
<evidence type="ECO:0008006" key="6">
    <source>
        <dbReference type="Google" id="ProtNLM"/>
    </source>
</evidence>
<dbReference type="InterPro" id="IPR007899">
    <property type="entry name" value="CHAD_dom"/>
</dbReference>